<dbReference type="UniPathway" id="UPA00575"/>
<dbReference type="PRINTS" id="PR00108">
    <property type="entry name" value="THYMDSNTHASE"/>
</dbReference>
<dbReference type="GO" id="GO:0006231">
    <property type="term" value="P:dTMP biosynthetic process"/>
    <property type="evidence" value="ECO:0007669"/>
    <property type="project" value="UniProtKB-UniRule"/>
</dbReference>
<dbReference type="PANTHER" id="PTHR11548:SF9">
    <property type="entry name" value="THYMIDYLATE SYNTHASE"/>
    <property type="match status" value="1"/>
</dbReference>
<dbReference type="InterPro" id="IPR000398">
    <property type="entry name" value="Thymidylate_synthase"/>
</dbReference>
<dbReference type="EC" id="2.1.1.45" evidence="1 4"/>
<protein>
    <recommendedName>
        <fullName evidence="1 4">Thymidylate synthase</fullName>
        <shortName evidence="4">TS</shortName>
        <shortName evidence="4">TSase</shortName>
        <ecNumber evidence="1 4">2.1.1.45</ecNumber>
    </recommendedName>
</protein>
<sequence>MQQYLELGSQILGSAQPRENRTDTPSRAIFGSQMRFDLSDNKLAIVTTKKLHLKSVIHELIWMLSGDTNVRYLRENGITIWDEWADEKGDLGPLYGAQWRAWRVVEELGVGLSVRSIDQIANLIRTLRTNPSDRRMIVSAWNVGRLHEMRLAPCHMMFQCFSDVDPETGERLLSMQVYQRSVDYFLGLPFNLLFYSVLTHMLAAQTGHKAHELIHIGGDVHIYENHIEQVRLQLSREPKDNTARLVLADRDSIDDYVFEDVEIIDYRAHAHIKGAVAV</sequence>
<dbReference type="GO" id="GO:0006235">
    <property type="term" value="P:dTTP biosynthetic process"/>
    <property type="evidence" value="ECO:0007669"/>
    <property type="project" value="UniProtKB-UniRule"/>
</dbReference>
<keyword evidence="4" id="KW-0545">Nucleotide biosynthesis</keyword>
<evidence type="ECO:0000313" key="6">
    <source>
        <dbReference type="EMBL" id="QJR99742.1"/>
    </source>
</evidence>
<feature type="binding site" description="in other chain" evidence="4">
    <location>
        <begin position="180"/>
        <end position="183"/>
    </location>
    <ligand>
        <name>dUMP</name>
        <dbReference type="ChEBI" id="CHEBI:246422"/>
        <note>ligand shared between dimeric partners</note>
    </ligand>
</feature>
<dbReference type="SUPFAM" id="SSF55831">
    <property type="entry name" value="Thymidylate synthase/dCMP hydroxymethylase"/>
    <property type="match status" value="1"/>
</dbReference>
<dbReference type="InterPro" id="IPR023451">
    <property type="entry name" value="Thymidate_synth/dCMP_Mease_dom"/>
</dbReference>
<geneLocation type="plasmid" evidence="6">
    <name>p717068-IMP</name>
</geneLocation>
<feature type="active site" description="Nucleophile" evidence="4">
    <location>
        <position position="154"/>
    </location>
</feature>
<keyword evidence="6" id="KW-0614">Plasmid</keyword>
<feature type="binding site" evidence="4">
    <location>
        <position position="52"/>
    </location>
    <ligand>
        <name>(6R)-5,10-methylene-5,6,7,8-tetrahydrofolate</name>
        <dbReference type="ChEBI" id="CHEBI:15636"/>
    </ligand>
</feature>
<dbReference type="RefSeq" id="WP_181715877.1">
    <property type="nucleotide sequence ID" value="NZ_CP066814.1"/>
</dbReference>
<dbReference type="GO" id="GO:0032259">
    <property type="term" value="P:methylation"/>
    <property type="evidence" value="ECO:0007669"/>
    <property type="project" value="UniProtKB-KW"/>
</dbReference>
<accession>A0A6M4NQ61</accession>
<keyword evidence="3 4" id="KW-0808">Transferase</keyword>
<reference evidence="6" key="1">
    <citation type="submission" date="2019-10" db="EMBL/GenBank/DDBJ databases">
        <authorList>
            <person name="Zhou D."/>
            <person name="Cheng Q."/>
        </authorList>
    </citation>
    <scope>NUCLEOTIDE SEQUENCE</scope>
    <source>
        <strain evidence="6">1507-17068</strain>
        <plasmid evidence="6">p717068-IMP</plasmid>
    </source>
</reference>
<organism evidence="6">
    <name type="scientific">Aeromonas caviae</name>
    <name type="common">Aeromonas punctata</name>
    <dbReference type="NCBI Taxonomy" id="648"/>
    <lineage>
        <taxon>Bacteria</taxon>
        <taxon>Pseudomonadati</taxon>
        <taxon>Pseudomonadota</taxon>
        <taxon>Gammaproteobacteria</taxon>
        <taxon>Aeromonadales</taxon>
        <taxon>Aeromonadaceae</taxon>
        <taxon>Aeromonas</taxon>
    </lineage>
</organism>
<feature type="binding site" evidence="4">
    <location>
        <position position="183"/>
    </location>
    <ligand>
        <name>(6R)-5,10-methylene-5,6,7,8-tetrahydrofolate</name>
        <dbReference type="ChEBI" id="CHEBI:15636"/>
    </ligand>
</feature>
<dbReference type="HAMAP" id="MF_00008">
    <property type="entry name" value="Thymidy_synth_bact"/>
    <property type="match status" value="1"/>
</dbReference>
<comment type="subunit">
    <text evidence="4">Homodimer.</text>
</comment>
<comment type="pathway">
    <text evidence="4">Pyrimidine metabolism; dTTP biosynthesis.</text>
</comment>
<dbReference type="NCBIfam" id="TIGR03284">
    <property type="entry name" value="thym_sym"/>
    <property type="match status" value="1"/>
</dbReference>
<feature type="binding site" evidence="4">
    <location>
        <begin position="134"/>
        <end position="135"/>
    </location>
    <ligand>
        <name>dUMP</name>
        <dbReference type="ChEBI" id="CHEBI:246422"/>
        <note>ligand shared between dimeric partners</note>
    </ligand>
</feature>
<evidence type="ECO:0000259" key="5">
    <source>
        <dbReference type="Pfam" id="PF00303"/>
    </source>
</evidence>
<dbReference type="EMBL" id="MN629346">
    <property type="protein sequence ID" value="QJR99742.1"/>
    <property type="molecule type" value="Genomic_DNA"/>
</dbReference>
<dbReference type="InterPro" id="IPR036926">
    <property type="entry name" value="Thymidate_synth/dCMP_Mease_sf"/>
</dbReference>
<gene>
    <name evidence="4" type="primary">thyA</name>
</gene>
<evidence type="ECO:0000256" key="1">
    <source>
        <dbReference type="ARBA" id="ARBA00011947"/>
    </source>
</evidence>
<dbReference type="GO" id="GO:0004799">
    <property type="term" value="F:thymidylate synthase activity"/>
    <property type="evidence" value="ECO:0007669"/>
    <property type="project" value="UniProtKB-UniRule"/>
</dbReference>
<dbReference type="Pfam" id="PF00303">
    <property type="entry name" value="Thymidylat_synt"/>
    <property type="match status" value="1"/>
</dbReference>
<comment type="similarity">
    <text evidence="4">Belongs to the thymidylate synthase family. Bacterial-type ThyA subfamily.</text>
</comment>
<dbReference type="NCBIfam" id="NF002497">
    <property type="entry name" value="PRK01827.1-3"/>
    <property type="match status" value="1"/>
</dbReference>
<dbReference type="CDD" id="cd00351">
    <property type="entry name" value="TS_Pyrimidine_HMase"/>
    <property type="match status" value="1"/>
</dbReference>
<dbReference type="PANTHER" id="PTHR11548">
    <property type="entry name" value="THYMIDYLATE SYNTHASE 1"/>
    <property type="match status" value="1"/>
</dbReference>
<evidence type="ECO:0000256" key="2">
    <source>
        <dbReference type="ARBA" id="ARBA00022603"/>
    </source>
</evidence>
<comment type="subcellular location">
    <subcellularLocation>
        <location evidence="4">Cytoplasm</location>
    </subcellularLocation>
</comment>
<evidence type="ECO:0000256" key="4">
    <source>
        <dbReference type="HAMAP-Rule" id="MF_00008"/>
    </source>
</evidence>
<evidence type="ECO:0000256" key="3">
    <source>
        <dbReference type="ARBA" id="ARBA00022679"/>
    </source>
</evidence>
<dbReference type="AlphaFoldDB" id="A0A6M4NQ61"/>
<keyword evidence="2 4" id="KW-0489">Methyltransferase</keyword>
<feature type="binding site" description="in other chain" evidence="4">
    <location>
        <begin position="221"/>
        <end position="223"/>
    </location>
    <ligand>
        <name>dUMP</name>
        <dbReference type="ChEBI" id="CHEBI:246422"/>
        <note>ligand shared between dimeric partners</note>
    </ligand>
</feature>
<dbReference type="GO" id="GO:0005829">
    <property type="term" value="C:cytosol"/>
    <property type="evidence" value="ECO:0007669"/>
    <property type="project" value="TreeGrafter"/>
</dbReference>
<dbReference type="InterPro" id="IPR045097">
    <property type="entry name" value="Thymidate_synth/dCMP_Mease"/>
</dbReference>
<feature type="binding site" evidence="4">
    <location>
        <position position="277"/>
    </location>
    <ligand>
        <name>(6R)-5,10-methylene-5,6,7,8-tetrahydrofolate</name>
        <dbReference type="ChEBI" id="CHEBI:15636"/>
    </ligand>
</feature>
<feature type="binding site" description="in other chain" evidence="4">
    <location>
        <position position="191"/>
    </location>
    <ligand>
        <name>dUMP</name>
        <dbReference type="ChEBI" id="CHEBI:246422"/>
        <note>ligand shared between dimeric partners</note>
    </ligand>
</feature>
<name>A0A6M4NQ61_AERCA</name>
<proteinExistence type="inferred from homology"/>
<comment type="function">
    <text evidence="4">Catalyzes the reductive methylation of 2'-deoxyuridine-5'-monophosphate (dUMP) to 2'-deoxythymidine-5'-monophosphate (dTMP) while utilizing 5,10-methylenetetrahydrofolate (mTHF) as the methyl donor and reductant in the reaction, yielding dihydrofolate (DHF) as a by-product. This enzymatic reaction provides an intracellular de novo source of dTMP, an essential precursor for DNA biosynthesis.</text>
</comment>
<comment type="catalytic activity">
    <reaction evidence="4">
        <text>dUMP + (6R)-5,10-methylene-5,6,7,8-tetrahydrofolate = 7,8-dihydrofolate + dTMP</text>
        <dbReference type="Rhea" id="RHEA:12104"/>
        <dbReference type="ChEBI" id="CHEBI:15636"/>
        <dbReference type="ChEBI" id="CHEBI:57451"/>
        <dbReference type="ChEBI" id="CHEBI:63528"/>
        <dbReference type="ChEBI" id="CHEBI:246422"/>
        <dbReference type="EC" id="2.1.1.45"/>
    </reaction>
</comment>
<feature type="domain" description="Thymidylate synthase/dCMP hydroxymethylase" evidence="5">
    <location>
        <begin position="2"/>
        <end position="278"/>
    </location>
</feature>
<feature type="binding site" description="in other chain" evidence="4">
    <location>
        <position position="21"/>
    </location>
    <ligand>
        <name>dUMP</name>
        <dbReference type="ChEBI" id="CHEBI:246422"/>
        <note>ligand shared between dimeric partners</note>
    </ligand>
</feature>
<keyword evidence="4" id="KW-0963">Cytoplasm</keyword>
<dbReference type="Gene3D" id="3.30.572.10">
    <property type="entry name" value="Thymidylate synthase/dCMP hydroxymethylase domain"/>
    <property type="match status" value="1"/>
</dbReference>